<dbReference type="InterPro" id="IPR048454">
    <property type="entry name" value="YetF_N"/>
</dbReference>
<evidence type="ECO:0000256" key="4">
    <source>
        <dbReference type="ARBA" id="ARBA00022692"/>
    </source>
</evidence>
<keyword evidence="11" id="KW-1185">Reference proteome</keyword>
<evidence type="ECO:0000256" key="6">
    <source>
        <dbReference type="ARBA" id="ARBA00023136"/>
    </source>
</evidence>
<dbReference type="Pfam" id="PF20730">
    <property type="entry name" value="YetF_N"/>
    <property type="match status" value="1"/>
</dbReference>
<keyword evidence="6 7" id="KW-0472">Membrane</keyword>
<dbReference type="GO" id="GO:0005886">
    <property type="term" value="C:plasma membrane"/>
    <property type="evidence" value="ECO:0007669"/>
    <property type="project" value="UniProtKB-SubCell"/>
</dbReference>
<feature type="transmembrane region" description="Helical" evidence="7">
    <location>
        <begin position="6"/>
        <end position="27"/>
    </location>
</feature>
<reference evidence="10 11" key="1">
    <citation type="submission" date="2017-03" db="EMBL/GenBank/DDBJ databases">
        <authorList>
            <person name="Afonso C.L."/>
            <person name="Miller P.J."/>
            <person name="Scott M.A."/>
            <person name="Spackman E."/>
            <person name="Goraichik I."/>
            <person name="Dimitrov K.M."/>
            <person name="Suarez D.L."/>
            <person name="Swayne D.E."/>
        </authorList>
    </citation>
    <scope>NUCLEOTIDE SEQUENCE [LARGE SCALE GENOMIC DNA]</scope>
    <source>
        <strain evidence="10 11">CECT 7066</strain>
    </source>
</reference>
<comment type="similarity">
    <text evidence="2">Belongs to the UPF0702 family.</text>
</comment>
<keyword evidence="4 7" id="KW-0812">Transmembrane</keyword>
<evidence type="ECO:0000256" key="3">
    <source>
        <dbReference type="ARBA" id="ARBA00022475"/>
    </source>
</evidence>
<feature type="domain" description="YetF-like N-terminal transmembrane" evidence="9">
    <location>
        <begin position="12"/>
        <end position="82"/>
    </location>
</feature>
<evidence type="ECO:0000313" key="11">
    <source>
        <dbReference type="Proteomes" id="UP000193870"/>
    </source>
</evidence>
<feature type="transmembrane region" description="Helical" evidence="7">
    <location>
        <begin position="39"/>
        <end position="58"/>
    </location>
</feature>
<dbReference type="EMBL" id="FWFV01000001">
    <property type="protein sequence ID" value="SLN16784.1"/>
    <property type="molecule type" value="Genomic_DNA"/>
</dbReference>
<proteinExistence type="inferred from homology"/>
<protein>
    <recommendedName>
        <fullName evidence="12">DUF421 domain-containing protein</fullName>
    </recommendedName>
</protein>
<evidence type="ECO:0000256" key="5">
    <source>
        <dbReference type="ARBA" id="ARBA00022989"/>
    </source>
</evidence>
<evidence type="ECO:0000256" key="1">
    <source>
        <dbReference type="ARBA" id="ARBA00004651"/>
    </source>
</evidence>
<dbReference type="PANTHER" id="PTHR34582:SF6">
    <property type="entry name" value="UPF0702 TRANSMEMBRANE PROTEIN YCAP"/>
    <property type="match status" value="1"/>
</dbReference>
<evidence type="ECO:0000259" key="9">
    <source>
        <dbReference type="Pfam" id="PF20730"/>
    </source>
</evidence>
<accession>A0A1Y5RI30</accession>
<dbReference type="AlphaFoldDB" id="A0A1Y5RI30"/>
<keyword evidence="5 7" id="KW-1133">Transmembrane helix</keyword>
<feature type="domain" description="YetF C-terminal" evidence="8">
    <location>
        <begin position="88"/>
        <end position="157"/>
    </location>
</feature>
<name>A0A1Y5RI30_9RHOB</name>
<evidence type="ECO:0000256" key="7">
    <source>
        <dbReference type="SAM" id="Phobius"/>
    </source>
</evidence>
<dbReference type="PANTHER" id="PTHR34582">
    <property type="entry name" value="UPF0702 TRANSMEMBRANE PROTEIN YCAP"/>
    <property type="match status" value="1"/>
</dbReference>
<sequence>MIFDSIGGIFRMILLATMAYVAVVLIIRISGKRTLSTLNAFDMIVTVALGSTLASAILSQSTPLVEALAAFATLVALQWIVAWASVRSSGFAQLVRSEPALLVRNGEILHDALRRQRVTENELMTVIRQSSARAPENTAAVILETDGSFSVVSEDGTEDGTAYARAGLDRGRQG</sequence>
<dbReference type="STRING" id="315423.SAMN04488020_101415"/>
<evidence type="ECO:0000256" key="2">
    <source>
        <dbReference type="ARBA" id="ARBA00006448"/>
    </source>
</evidence>
<evidence type="ECO:0000259" key="8">
    <source>
        <dbReference type="Pfam" id="PF04239"/>
    </source>
</evidence>
<dbReference type="InterPro" id="IPR007353">
    <property type="entry name" value="DUF421"/>
</dbReference>
<feature type="transmembrane region" description="Helical" evidence="7">
    <location>
        <begin position="64"/>
        <end position="86"/>
    </location>
</feature>
<dbReference type="Gene3D" id="3.30.240.20">
    <property type="entry name" value="bsu07140 like domains"/>
    <property type="match status" value="1"/>
</dbReference>
<comment type="subcellular location">
    <subcellularLocation>
        <location evidence="1">Cell membrane</location>
        <topology evidence="1">Multi-pass membrane protein</topology>
    </subcellularLocation>
</comment>
<dbReference type="Proteomes" id="UP000193870">
    <property type="component" value="Unassembled WGS sequence"/>
</dbReference>
<evidence type="ECO:0000313" key="10">
    <source>
        <dbReference type="EMBL" id="SLN16784.1"/>
    </source>
</evidence>
<evidence type="ECO:0008006" key="12">
    <source>
        <dbReference type="Google" id="ProtNLM"/>
    </source>
</evidence>
<organism evidence="10 11">
    <name type="scientific">Palleronia marisminoris</name>
    <dbReference type="NCBI Taxonomy" id="315423"/>
    <lineage>
        <taxon>Bacteria</taxon>
        <taxon>Pseudomonadati</taxon>
        <taxon>Pseudomonadota</taxon>
        <taxon>Alphaproteobacteria</taxon>
        <taxon>Rhodobacterales</taxon>
        <taxon>Roseobacteraceae</taxon>
        <taxon>Palleronia</taxon>
    </lineage>
</organism>
<gene>
    <name evidence="10" type="ORF">PAM7066_00415</name>
</gene>
<dbReference type="InterPro" id="IPR023090">
    <property type="entry name" value="UPF0702_alpha/beta_dom_sf"/>
</dbReference>
<dbReference type="Pfam" id="PF04239">
    <property type="entry name" value="DUF421"/>
    <property type="match status" value="1"/>
</dbReference>
<keyword evidence="3" id="KW-1003">Cell membrane</keyword>